<proteinExistence type="predicted"/>
<evidence type="ECO:0000256" key="1">
    <source>
        <dbReference type="SAM" id="MobiDB-lite"/>
    </source>
</evidence>
<gene>
    <name evidence="2" type="ORF">UFOPK3522_00376</name>
    <name evidence="3" type="ORF">UFOPK4175_00359</name>
</gene>
<dbReference type="EMBL" id="CAESAO010000019">
    <property type="protein sequence ID" value="CAB4338448.1"/>
    <property type="molecule type" value="Genomic_DNA"/>
</dbReference>
<evidence type="ECO:0000313" key="2">
    <source>
        <dbReference type="EMBL" id="CAB4338448.1"/>
    </source>
</evidence>
<organism evidence="3">
    <name type="scientific">freshwater metagenome</name>
    <dbReference type="NCBI Taxonomy" id="449393"/>
    <lineage>
        <taxon>unclassified sequences</taxon>
        <taxon>metagenomes</taxon>
        <taxon>ecological metagenomes</taxon>
    </lineage>
</organism>
<evidence type="ECO:0000313" key="3">
    <source>
        <dbReference type="EMBL" id="CAB5031357.1"/>
    </source>
</evidence>
<accession>A0A6J7RR92</accession>
<dbReference type="EMBL" id="CAFBPX010000043">
    <property type="protein sequence ID" value="CAB5031357.1"/>
    <property type="molecule type" value="Genomic_DNA"/>
</dbReference>
<reference evidence="3" key="1">
    <citation type="submission" date="2020-05" db="EMBL/GenBank/DDBJ databases">
        <authorList>
            <person name="Chiriac C."/>
            <person name="Salcher M."/>
            <person name="Ghai R."/>
            <person name="Kavagutti S V."/>
        </authorList>
    </citation>
    <scope>NUCLEOTIDE SEQUENCE</scope>
</reference>
<protein>
    <submittedName>
        <fullName evidence="3">Unannotated protein</fullName>
    </submittedName>
</protein>
<name>A0A6J7RR92_9ZZZZ</name>
<sequence>MNHSARVSVAERVAERDANSHDIAVGKLPGDKPFAQRPASNQLRNEIDGISVPPGLMQRDDAWVVETRGGNRFALGAGRHLGIMGFNPFDRHDAIKPFVES</sequence>
<dbReference type="AlphaFoldDB" id="A0A6J7RR92"/>
<feature type="region of interest" description="Disordered" evidence="1">
    <location>
        <begin position="13"/>
        <end position="51"/>
    </location>
</feature>